<dbReference type="UniPathway" id="UPA00661"/>
<evidence type="ECO:0000259" key="16">
    <source>
        <dbReference type="Pfam" id="PF01756"/>
    </source>
</evidence>
<evidence type="ECO:0000256" key="1">
    <source>
        <dbReference type="ARBA" id="ARBA00001201"/>
    </source>
</evidence>
<dbReference type="SUPFAM" id="SSF47203">
    <property type="entry name" value="Acyl-CoA dehydrogenase C-terminal domain-like"/>
    <property type="match status" value="2"/>
</dbReference>
<dbReference type="AlphaFoldDB" id="A0A2P5HVB9"/>
<evidence type="ECO:0000256" key="5">
    <source>
        <dbReference type="ARBA" id="ARBA00006288"/>
    </source>
</evidence>
<comment type="pathway">
    <text evidence="4">Lipid metabolism; peroxisomal fatty acid beta-oxidation.</text>
</comment>
<dbReference type="InterPro" id="IPR037069">
    <property type="entry name" value="AcylCoA_DH/ox_N_sf"/>
</dbReference>
<dbReference type="FunFam" id="1.20.140.10:FF:000013">
    <property type="entry name" value="Acyl-coenzyme A oxidase"/>
    <property type="match status" value="1"/>
</dbReference>
<dbReference type="SUPFAM" id="SSF56645">
    <property type="entry name" value="Acyl-CoA dehydrogenase NM domain-like"/>
    <property type="match status" value="1"/>
</dbReference>
<dbReference type="FunFam" id="1.20.140.10:FF:000015">
    <property type="entry name" value="Acyl-coenzyme A oxidase"/>
    <property type="match status" value="1"/>
</dbReference>
<dbReference type="InterPro" id="IPR002655">
    <property type="entry name" value="Acyl-CoA_oxidase_C"/>
</dbReference>
<dbReference type="InterPro" id="IPR036250">
    <property type="entry name" value="AcylCo_DH-like_C"/>
</dbReference>
<evidence type="ECO:0000256" key="2">
    <source>
        <dbReference type="ARBA" id="ARBA00001974"/>
    </source>
</evidence>
<evidence type="ECO:0000256" key="7">
    <source>
        <dbReference type="ARBA" id="ARBA00022827"/>
    </source>
</evidence>
<dbReference type="InterPro" id="IPR046373">
    <property type="entry name" value="Acyl-CoA_Oxase/DH_mid-dom_sf"/>
</dbReference>
<evidence type="ECO:0000256" key="3">
    <source>
        <dbReference type="ARBA" id="ARBA00004275"/>
    </source>
</evidence>
<name>A0A2P5HVB9_DIAHE</name>
<dbReference type="STRING" id="158607.A0A2P5HVB9"/>
<dbReference type="GO" id="GO:0033540">
    <property type="term" value="P:fatty acid beta-oxidation using acyl-CoA oxidase"/>
    <property type="evidence" value="ECO:0007669"/>
    <property type="project" value="UniProtKB-UniPathway"/>
</dbReference>
<dbReference type="InterPro" id="IPR055060">
    <property type="entry name" value="ACOX_C_alpha1"/>
</dbReference>
<evidence type="ECO:0000259" key="19">
    <source>
        <dbReference type="Pfam" id="PF22924"/>
    </source>
</evidence>
<dbReference type="Gene3D" id="2.40.110.10">
    <property type="entry name" value="Butyryl-CoA Dehydrogenase, subunit A, domain 2"/>
    <property type="match status" value="1"/>
</dbReference>
<dbReference type="OrthoDB" id="538336at2759"/>
<dbReference type="PANTHER" id="PTHR10909">
    <property type="entry name" value="ELECTRON TRANSPORT OXIDOREDUCTASE"/>
    <property type="match status" value="1"/>
</dbReference>
<dbReference type="InterPro" id="IPR012258">
    <property type="entry name" value="Acyl-CoA_oxidase"/>
</dbReference>
<evidence type="ECO:0000256" key="11">
    <source>
        <dbReference type="ARBA" id="ARBA00023140"/>
    </source>
</evidence>
<feature type="binding site" evidence="14">
    <location>
        <position position="191"/>
    </location>
    <ligand>
        <name>FAD</name>
        <dbReference type="ChEBI" id="CHEBI:57692"/>
    </ligand>
</feature>
<evidence type="ECO:0000256" key="10">
    <source>
        <dbReference type="ARBA" id="ARBA00023098"/>
    </source>
</evidence>
<evidence type="ECO:0000259" key="18">
    <source>
        <dbReference type="Pfam" id="PF14749"/>
    </source>
</evidence>
<protein>
    <recommendedName>
        <fullName evidence="12">Acyl-coenzyme A oxidase</fullName>
    </recommendedName>
</protein>
<dbReference type="InParanoid" id="A0A2P5HVB9"/>
<keyword evidence="8" id="KW-0276">Fatty acid metabolism</keyword>
<feature type="domain" description="Acyl-CoA oxidase/dehydrogenase middle" evidence="17">
    <location>
        <begin position="148"/>
        <end position="258"/>
    </location>
</feature>
<evidence type="ECO:0000256" key="13">
    <source>
        <dbReference type="PIRSR" id="PIRSR000168-1"/>
    </source>
</evidence>
<comment type="similarity">
    <text evidence="5 12">Belongs to the acyl-CoA oxidase family.</text>
</comment>
<dbReference type="GO" id="GO:0055088">
    <property type="term" value="P:lipid homeostasis"/>
    <property type="evidence" value="ECO:0007669"/>
    <property type="project" value="TreeGrafter"/>
</dbReference>
<evidence type="ECO:0000256" key="6">
    <source>
        <dbReference type="ARBA" id="ARBA00022630"/>
    </source>
</evidence>
<sequence length="698" mass="78318">MPPNPDWVKQLKPASPQGADILVEERAKSNIDVDQLAEFLFTKKTLEQKDAIVKVLSSEPVFDKSKNYFQSREDRFVAALARGKRIEQLSRKHKWSQDEFDHAYQLTGEVTPLAMHYKMFIPTIREQGTPEQHKLFLEKAEKFEIIGCYAQTELGHGSNVRGLETTATWNPEDKTFTMHSPHLTASKWWIGSLGKVANHAVVMAQLVIKGKAYGPHPFIVPIRDLKTHEPLENVHIGDIGPKFGFNTMDNGFLLLNNVKIPHVNMLSRFSKVDPETSKYIRPPTPALVYGTLTYVRSTIVLESGAVLARGVTIATRYCAVRRQFQDLDATGSDVGENQVLNYSMVQFRLLPLLAATFALHFTGRNMINLYQENQKRLAAGSPPPSNDSKRRPGPEELTAGADLLADLHSTSCALKAFSSTVAAEGLEVCRRACGGHGYSSFSGIGSYYADYLPTVTWEGDNYMLTQQVARYLLKSARAVLGGKAADNDTTRFLKVFLRRQDVGAAFDVLGSDQELVDAFAWRVAYLTFDALKKRDEEKQSWNSLLVDFYRLSTAHAQYMVVKSFKDALNGPAGMDGAVADETRSVLHTLFKLFALHTLEKESSEFFSSAATTIRQISLARKQVMKLLDEVRPHAVRLVDAWSFPDWQLDSSLGRYDGRVYEDMFFRASTLNPLNDVVFDSNPDSPNLIRRDNRAKSKL</sequence>
<dbReference type="FunFam" id="2.40.110.10:FF:000003">
    <property type="entry name" value="Acyl-coenzyme A oxidase"/>
    <property type="match status" value="1"/>
</dbReference>
<keyword evidence="21" id="KW-1185">Reference proteome</keyword>
<comment type="catalytic activity">
    <reaction evidence="1">
        <text>a 2,3-saturated acyl-CoA + O2 = a (2E)-enoyl-CoA + H2O2</text>
        <dbReference type="Rhea" id="RHEA:38959"/>
        <dbReference type="ChEBI" id="CHEBI:15379"/>
        <dbReference type="ChEBI" id="CHEBI:16240"/>
        <dbReference type="ChEBI" id="CHEBI:58856"/>
        <dbReference type="ChEBI" id="CHEBI:65111"/>
        <dbReference type="EC" id="1.3.3.6"/>
    </reaction>
</comment>
<dbReference type="Gene3D" id="1.20.140.10">
    <property type="entry name" value="Butyryl-CoA Dehydrogenase, subunit A, domain 3"/>
    <property type="match status" value="2"/>
</dbReference>
<gene>
    <name evidence="20" type="ORF">DHEL01_v207420</name>
</gene>
<dbReference type="InterPro" id="IPR006091">
    <property type="entry name" value="Acyl-CoA_Oxase/DH_mid-dom"/>
</dbReference>
<proteinExistence type="inferred from homology"/>
<accession>A0A2P5HVB9</accession>
<feature type="domain" description="Acyl-CoA oxidase C-terminal" evidence="16">
    <location>
        <begin position="513"/>
        <end position="675"/>
    </location>
</feature>
<dbReference type="Proteomes" id="UP000094444">
    <property type="component" value="Unassembled WGS sequence"/>
</dbReference>
<keyword evidence="6 12" id="KW-0285">Flavoprotein</keyword>
<evidence type="ECO:0000256" key="9">
    <source>
        <dbReference type="ARBA" id="ARBA00023002"/>
    </source>
</evidence>
<dbReference type="GO" id="GO:0005777">
    <property type="term" value="C:peroxisome"/>
    <property type="evidence" value="ECO:0007669"/>
    <property type="project" value="UniProtKB-SubCell"/>
</dbReference>
<keyword evidence="11" id="KW-0576">Peroxisome</keyword>
<evidence type="ECO:0000313" key="20">
    <source>
        <dbReference type="EMBL" id="POS74192.1"/>
    </source>
</evidence>
<dbReference type="FunFam" id="1.10.540.10:FF:000006">
    <property type="entry name" value="Acyl-coenzyme A oxidase"/>
    <property type="match status" value="1"/>
</dbReference>
<evidence type="ECO:0000256" key="14">
    <source>
        <dbReference type="PIRSR" id="PIRSR000168-2"/>
    </source>
</evidence>
<reference evidence="20" key="1">
    <citation type="submission" date="2017-09" db="EMBL/GenBank/DDBJ databases">
        <title>Polyketide synthases of a Diaporthe helianthi virulent isolate.</title>
        <authorList>
            <person name="Baroncelli R."/>
        </authorList>
    </citation>
    <scope>NUCLEOTIDE SEQUENCE [LARGE SCALE GENOMIC DNA]</scope>
    <source>
        <strain evidence="20">7/96</strain>
    </source>
</reference>
<comment type="cofactor">
    <cofactor evidence="2">
        <name>FAD</name>
        <dbReference type="ChEBI" id="CHEBI:57692"/>
    </cofactor>
</comment>
<dbReference type="InterPro" id="IPR029320">
    <property type="entry name" value="Acyl-CoA_ox_N"/>
</dbReference>
<dbReference type="Pfam" id="PF14749">
    <property type="entry name" value="Acyl-CoA_ox_N"/>
    <property type="match status" value="1"/>
</dbReference>
<dbReference type="Pfam" id="PF02770">
    <property type="entry name" value="Acyl-CoA_dh_M"/>
    <property type="match status" value="1"/>
</dbReference>
<dbReference type="EMBL" id="MAVT02000669">
    <property type="protein sequence ID" value="POS74192.1"/>
    <property type="molecule type" value="Genomic_DNA"/>
</dbReference>
<keyword evidence="10" id="KW-0443">Lipid metabolism</keyword>
<evidence type="ECO:0000256" key="15">
    <source>
        <dbReference type="SAM" id="MobiDB-lite"/>
    </source>
</evidence>
<dbReference type="GO" id="GO:0071949">
    <property type="term" value="F:FAD binding"/>
    <property type="evidence" value="ECO:0007669"/>
    <property type="project" value="InterPro"/>
</dbReference>
<feature type="region of interest" description="Disordered" evidence="15">
    <location>
        <begin position="376"/>
        <end position="395"/>
    </location>
</feature>
<feature type="domain" description="Acyl-CoA oxidase C-alpha1" evidence="19">
    <location>
        <begin position="289"/>
        <end position="473"/>
    </location>
</feature>
<evidence type="ECO:0000259" key="17">
    <source>
        <dbReference type="Pfam" id="PF02770"/>
    </source>
</evidence>
<evidence type="ECO:0000256" key="12">
    <source>
        <dbReference type="PIRNR" id="PIRNR000168"/>
    </source>
</evidence>
<dbReference type="Pfam" id="PF01756">
    <property type="entry name" value="ACOX"/>
    <property type="match status" value="1"/>
</dbReference>
<feature type="active site" description="Proton acceptor" evidence="13">
    <location>
        <position position="458"/>
    </location>
</feature>
<evidence type="ECO:0000313" key="21">
    <source>
        <dbReference type="Proteomes" id="UP000094444"/>
    </source>
</evidence>
<dbReference type="GO" id="GO:0003997">
    <property type="term" value="F:acyl-CoA oxidase activity"/>
    <property type="evidence" value="ECO:0007669"/>
    <property type="project" value="UniProtKB-EC"/>
</dbReference>
<organism evidence="20 21">
    <name type="scientific">Diaporthe helianthi</name>
    <dbReference type="NCBI Taxonomy" id="158607"/>
    <lineage>
        <taxon>Eukaryota</taxon>
        <taxon>Fungi</taxon>
        <taxon>Dikarya</taxon>
        <taxon>Ascomycota</taxon>
        <taxon>Pezizomycotina</taxon>
        <taxon>Sordariomycetes</taxon>
        <taxon>Sordariomycetidae</taxon>
        <taxon>Diaporthales</taxon>
        <taxon>Diaporthaceae</taxon>
        <taxon>Diaporthe</taxon>
    </lineage>
</organism>
<dbReference type="FunCoup" id="A0A2P5HVB9">
    <property type="interactions" value="419"/>
</dbReference>
<dbReference type="PANTHER" id="PTHR10909:SF250">
    <property type="entry name" value="PEROXISOMAL ACYL-COENZYME A OXIDASE 1"/>
    <property type="match status" value="1"/>
</dbReference>
<keyword evidence="7 12" id="KW-0274">FAD</keyword>
<dbReference type="PIRSF" id="PIRSF000168">
    <property type="entry name" value="Acyl-CoA_oxidase"/>
    <property type="match status" value="1"/>
</dbReference>
<dbReference type="InterPro" id="IPR009100">
    <property type="entry name" value="AcylCoA_DH/oxidase_NM_dom_sf"/>
</dbReference>
<evidence type="ECO:0000256" key="8">
    <source>
        <dbReference type="ARBA" id="ARBA00022832"/>
    </source>
</evidence>
<feature type="domain" description="Acyl-coenzyme A oxidase N-terminal" evidence="18">
    <location>
        <begin position="32"/>
        <end position="146"/>
    </location>
</feature>
<comment type="subcellular location">
    <subcellularLocation>
        <location evidence="3">Peroxisome</location>
    </subcellularLocation>
</comment>
<dbReference type="Gene3D" id="1.10.540.10">
    <property type="entry name" value="Acyl-CoA dehydrogenase/oxidase, N-terminal domain"/>
    <property type="match status" value="1"/>
</dbReference>
<feature type="binding site" evidence="14">
    <location>
        <position position="152"/>
    </location>
    <ligand>
        <name>FAD</name>
        <dbReference type="ChEBI" id="CHEBI:57692"/>
    </ligand>
</feature>
<keyword evidence="9" id="KW-0560">Oxidoreductase</keyword>
<dbReference type="Pfam" id="PF22924">
    <property type="entry name" value="ACOX_C_alpha1"/>
    <property type="match status" value="1"/>
</dbReference>
<evidence type="ECO:0000256" key="4">
    <source>
        <dbReference type="ARBA" id="ARBA00004846"/>
    </source>
</evidence>
<dbReference type="GO" id="GO:0005504">
    <property type="term" value="F:fatty acid binding"/>
    <property type="evidence" value="ECO:0007669"/>
    <property type="project" value="TreeGrafter"/>
</dbReference>
<comment type="caution">
    <text evidence="20">The sequence shown here is derived from an EMBL/GenBank/DDBJ whole genome shotgun (WGS) entry which is preliminary data.</text>
</comment>